<dbReference type="Proteomes" id="UP000663829">
    <property type="component" value="Unassembled WGS sequence"/>
</dbReference>
<comment type="caution">
    <text evidence="1">The sequence shown here is derived from an EMBL/GenBank/DDBJ whole genome shotgun (WGS) entry which is preliminary data.</text>
</comment>
<proteinExistence type="predicted"/>
<accession>A0A814JU65</accession>
<gene>
    <name evidence="1" type="ORF">GPM918_LOCUS15739</name>
    <name evidence="2" type="ORF">SRO942_LOCUS15739</name>
</gene>
<organism evidence="1 3">
    <name type="scientific">Didymodactylos carnosus</name>
    <dbReference type="NCBI Taxonomy" id="1234261"/>
    <lineage>
        <taxon>Eukaryota</taxon>
        <taxon>Metazoa</taxon>
        <taxon>Spiralia</taxon>
        <taxon>Gnathifera</taxon>
        <taxon>Rotifera</taxon>
        <taxon>Eurotatoria</taxon>
        <taxon>Bdelloidea</taxon>
        <taxon>Philodinida</taxon>
        <taxon>Philodinidae</taxon>
        <taxon>Didymodactylos</taxon>
    </lineage>
</organism>
<feature type="non-terminal residue" evidence="1">
    <location>
        <position position="1"/>
    </location>
</feature>
<evidence type="ECO:0000313" key="1">
    <source>
        <dbReference type="EMBL" id="CAF1040239.1"/>
    </source>
</evidence>
<protein>
    <submittedName>
        <fullName evidence="1">Uncharacterized protein</fullName>
    </submittedName>
</protein>
<dbReference type="EMBL" id="CAJNOQ010004007">
    <property type="protein sequence ID" value="CAF1040239.1"/>
    <property type="molecule type" value="Genomic_DNA"/>
</dbReference>
<reference evidence="1" key="1">
    <citation type="submission" date="2021-02" db="EMBL/GenBank/DDBJ databases">
        <authorList>
            <person name="Nowell W R."/>
        </authorList>
    </citation>
    <scope>NUCLEOTIDE SEQUENCE</scope>
</reference>
<sequence length="306" mass="34156">MHTVAQSTNHSKAITTSELMTVIETVYGSVNVTMRTNGNHTGYTVFNRIDQVTIPGYLTSVSINFFNRPTPGVAKLFINVIALTSDVNNFMIVEQYQIPSETITNNVVHSAAETFNLPTSLIRVDYGHYVGIGFGPDGGSACQLDRHMYYMHRTDLLSYITSVYPARFSNNMYRGAAFTFTITSEVPTVTRIPTAPVTYDSCDQNLQKKIPRVSGQTGFNYRYRAQYSGYVQNIRLNFYGTLNRVTNTIFLFTISAIPDTSTLFHIVDTYEVPSAQFPDSVGIHNIELLPGALNISDGQWLAISFQ</sequence>
<evidence type="ECO:0000313" key="3">
    <source>
        <dbReference type="Proteomes" id="UP000663829"/>
    </source>
</evidence>
<dbReference type="Proteomes" id="UP000681722">
    <property type="component" value="Unassembled WGS sequence"/>
</dbReference>
<dbReference type="AlphaFoldDB" id="A0A814JU65"/>
<evidence type="ECO:0000313" key="2">
    <source>
        <dbReference type="EMBL" id="CAF3810511.1"/>
    </source>
</evidence>
<name>A0A814JU65_9BILA</name>
<dbReference type="EMBL" id="CAJOBC010004007">
    <property type="protein sequence ID" value="CAF3810511.1"/>
    <property type="molecule type" value="Genomic_DNA"/>
</dbReference>
<keyword evidence="3" id="KW-1185">Reference proteome</keyword>